<keyword evidence="2" id="KW-0378">Hydrolase</keyword>
<dbReference type="PANTHER" id="PTHR43135">
    <property type="entry name" value="ALPHA-D-RIBOSE 1-METHYLPHOSPHONATE 5-TRIPHOSPHATE DIPHOSPHATASE"/>
    <property type="match status" value="1"/>
</dbReference>
<dbReference type="InterPro" id="IPR011059">
    <property type="entry name" value="Metal-dep_hydrolase_composite"/>
</dbReference>
<gene>
    <name evidence="2" type="ORF">C1I98_25860</name>
</gene>
<dbReference type="InterPro" id="IPR032466">
    <property type="entry name" value="Metal_Hydrolase"/>
</dbReference>
<dbReference type="PANTHER" id="PTHR43135:SF3">
    <property type="entry name" value="ALPHA-D-RIBOSE 1-METHYLPHOSPHONATE 5-TRIPHOSPHATE DIPHOSPHATASE"/>
    <property type="match status" value="1"/>
</dbReference>
<comment type="caution">
    <text evidence="2">The sequence shown here is derived from an EMBL/GenBank/DDBJ whole genome shotgun (WGS) entry which is preliminary data.</text>
</comment>
<dbReference type="SUPFAM" id="SSF51338">
    <property type="entry name" value="Composite domain of metallo-dependent hydrolases"/>
    <property type="match status" value="1"/>
</dbReference>
<reference evidence="2 3" key="1">
    <citation type="submission" date="2018-01" db="EMBL/GenBank/DDBJ databases">
        <title>Draft genome sequence of Sphaerisporangium sp. 7K107.</title>
        <authorList>
            <person name="Sahin N."/>
            <person name="Saygin H."/>
            <person name="Ay H."/>
        </authorList>
    </citation>
    <scope>NUCLEOTIDE SEQUENCE [LARGE SCALE GENOMIC DNA]</scope>
    <source>
        <strain evidence="2 3">7K107</strain>
    </source>
</reference>
<dbReference type="Pfam" id="PF01979">
    <property type="entry name" value="Amidohydro_1"/>
    <property type="match status" value="1"/>
</dbReference>
<accession>A0A2W2G3W4</accession>
<dbReference type="Gene3D" id="3.20.20.140">
    <property type="entry name" value="Metal-dependent hydrolases"/>
    <property type="match status" value="1"/>
</dbReference>
<dbReference type="Gene3D" id="2.30.40.10">
    <property type="entry name" value="Urease, subunit C, domain 1"/>
    <property type="match status" value="1"/>
</dbReference>
<dbReference type="EMBL" id="POUA01000241">
    <property type="protein sequence ID" value="PZG37119.1"/>
    <property type="molecule type" value="Genomic_DNA"/>
</dbReference>
<sequence>MTRIVVSGGTVFDGTGAAPARADIAIEGDRIAEVGVGLDGDGVIDATGMTVLPGLFDCHVHVCSSGLDLVTRLERPFSYQFYAAARNMAAMLDLGITSARDANGADLGMKRAQEEGLLDGPRLSIAVTLISQTGGHGDGWRPSGCTMKYTIAHPGRPDGIADGPDAIRHKAREIIRAGADVIKVCTTGGVLSSRDHPHDTQFQPDELAVLDAAARAAHKPWMAHAQSPEGIKNAVRAGARSIEHGIYLDDECLELMVEHGTWLVPTLVATKTILDMADSGVRLSPAAVAKAREAFEAHQESFARAVQAGVKIAMGTDTGVGPFGSNLDELPLMLAGGMTPAQVLHATTGSAADLLGFGDLGRLTPGRLADLVLVEGDGLEVTGLAGRVRLVMMNGEIRRG</sequence>
<dbReference type="GO" id="GO:0016810">
    <property type="term" value="F:hydrolase activity, acting on carbon-nitrogen (but not peptide) bonds"/>
    <property type="evidence" value="ECO:0007669"/>
    <property type="project" value="InterPro"/>
</dbReference>
<organism evidence="2 3">
    <name type="scientific">Spongiactinospora gelatinilytica</name>
    <dbReference type="NCBI Taxonomy" id="2666298"/>
    <lineage>
        <taxon>Bacteria</taxon>
        <taxon>Bacillati</taxon>
        <taxon>Actinomycetota</taxon>
        <taxon>Actinomycetes</taxon>
        <taxon>Streptosporangiales</taxon>
        <taxon>Streptosporangiaceae</taxon>
        <taxon>Spongiactinospora</taxon>
    </lineage>
</organism>
<dbReference type="SUPFAM" id="SSF51556">
    <property type="entry name" value="Metallo-dependent hydrolases"/>
    <property type="match status" value="1"/>
</dbReference>
<dbReference type="CDD" id="cd01299">
    <property type="entry name" value="Met_dep_hydrolase_A"/>
    <property type="match status" value="1"/>
</dbReference>
<evidence type="ECO:0000259" key="1">
    <source>
        <dbReference type="Pfam" id="PF01979"/>
    </source>
</evidence>
<protein>
    <submittedName>
        <fullName evidence="2">Amidohydrolase family protein</fullName>
    </submittedName>
</protein>
<proteinExistence type="predicted"/>
<evidence type="ECO:0000313" key="2">
    <source>
        <dbReference type="EMBL" id="PZG37119.1"/>
    </source>
</evidence>
<dbReference type="AlphaFoldDB" id="A0A2W2G3W4"/>
<dbReference type="InterPro" id="IPR006680">
    <property type="entry name" value="Amidohydro-rel"/>
</dbReference>
<evidence type="ECO:0000313" key="3">
    <source>
        <dbReference type="Proteomes" id="UP000248544"/>
    </source>
</evidence>
<dbReference type="Proteomes" id="UP000248544">
    <property type="component" value="Unassembled WGS sequence"/>
</dbReference>
<name>A0A2W2G3W4_9ACTN</name>
<dbReference type="InterPro" id="IPR057744">
    <property type="entry name" value="OTAase-like"/>
</dbReference>
<dbReference type="InterPro" id="IPR051781">
    <property type="entry name" value="Metallo-dep_Hydrolase"/>
</dbReference>
<feature type="domain" description="Amidohydrolase-related" evidence="1">
    <location>
        <begin position="50"/>
        <end position="397"/>
    </location>
</feature>
<keyword evidence="3" id="KW-1185">Reference proteome</keyword>
<dbReference type="RefSeq" id="WP_111170035.1">
    <property type="nucleotide sequence ID" value="NZ_POUA01000241.1"/>
</dbReference>